<evidence type="ECO:0000256" key="7">
    <source>
        <dbReference type="SAM" id="Phobius"/>
    </source>
</evidence>
<dbReference type="PANTHER" id="PTHR33362:SF5">
    <property type="entry name" value="C4-DICARBOXYLATE TRAP TRANSPORTER LARGE PERMEASE PROTEIN DCTM"/>
    <property type="match status" value="1"/>
</dbReference>
<feature type="transmembrane region" description="Helical" evidence="7">
    <location>
        <begin position="143"/>
        <end position="162"/>
    </location>
</feature>
<dbReference type="Proteomes" id="UP001158066">
    <property type="component" value="Unassembled WGS sequence"/>
</dbReference>
<keyword evidence="6 7" id="KW-0472">Membrane</keyword>
<gene>
    <name evidence="9" type="ORF">SAMN06296020_103259</name>
</gene>
<dbReference type="InterPro" id="IPR010656">
    <property type="entry name" value="DctM"/>
</dbReference>
<evidence type="ECO:0000256" key="2">
    <source>
        <dbReference type="ARBA" id="ARBA00022475"/>
    </source>
</evidence>
<name>A0AA45WUW8_9CLOT</name>
<feature type="transmembrane region" description="Helical" evidence="7">
    <location>
        <begin position="402"/>
        <end position="426"/>
    </location>
</feature>
<evidence type="ECO:0000256" key="6">
    <source>
        <dbReference type="ARBA" id="ARBA00023136"/>
    </source>
</evidence>
<dbReference type="GO" id="GO:0022857">
    <property type="term" value="F:transmembrane transporter activity"/>
    <property type="evidence" value="ECO:0007669"/>
    <property type="project" value="TreeGrafter"/>
</dbReference>
<comment type="subcellular location">
    <subcellularLocation>
        <location evidence="1">Cell inner membrane</location>
        <topology evidence="1">Multi-pass membrane protein</topology>
    </subcellularLocation>
</comment>
<feature type="transmembrane region" description="Helical" evidence="7">
    <location>
        <begin position="361"/>
        <end position="382"/>
    </location>
</feature>
<dbReference type="InterPro" id="IPR004681">
    <property type="entry name" value="TRAP_DctM"/>
</dbReference>
<feature type="transmembrane region" description="Helical" evidence="7">
    <location>
        <begin position="82"/>
        <end position="107"/>
    </location>
</feature>
<dbReference type="GO" id="GO:0005886">
    <property type="term" value="C:plasma membrane"/>
    <property type="evidence" value="ECO:0007669"/>
    <property type="project" value="UniProtKB-SubCell"/>
</dbReference>
<reference evidence="9" key="1">
    <citation type="submission" date="2017-05" db="EMBL/GenBank/DDBJ databases">
        <authorList>
            <person name="Varghese N."/>
            <person name="Submissions S."/>
        </authorList>
    </citation>
    <scope>NUCLEOTIDE SEQUENCE</scope>
    <source>
        <strain evidence="9">Su22</strain>
    </source>
</reference>
<evidence type="ECO:0000256" key="3">
    <source>
        <dbReference type="ARBA" id="ARBA00022519"/>
    </source>
</evidence>
<keyword evidence="3" id="KW-0997">Cell inner membrane</keyword>
<comment type="caution">
    <text evidence="9">The sequence shown here is derived from an EMBL/GenBank/DDBJ whole genome shotgun (WGS) entry which is preliminary data.</text>
</comment>
<feature type="transmembrane region" description="Helical" evidence="7">
    <location>
        <begin position="113"/>
        <end position="131"/>
    </location>
</feature>
<sequence length="427" mass="44929">MAFWIFLVFMVSLIFAIPITMSMVLGALTPLILGGTGSSIQQLIANSFSGSDTTPILAVPLFILGGVLMAEGGISRRLFNFFAYFVGNLPGGLPCAVILTCLFYGAISGSGPATTAAVGSMTIPFLVEMGYSKTWSAGMIATAGGLGVIIPPSIPFVLYSLATGVSTGALFLGGILPGILIGLAMMVYAVIYCIRNGEDKEKINIKMSELRAKGFLSLLKESFWALMSPIIVLGGIYSGIVTPTEAAVISVFYSLFVSLVIYKSFTVKSIVPFLGKAVKTYAPLCFVLAFAIAFGRVLALAKAPALIENFILSNFTSSFTVLTGIVVVFLILGMVMDTGPAIVILSPILLPAVQAMGVHPVHFGVIMVCCLSIGLATPPFGLDLFVAGTLADTAPMNVAKTAIPFILAFAIALFLITYIPWFSLVFL</sequence>
<dbReference type="Pfam" id="PF06808">
    <property type="entry name" value="DctM"/>
    <property type="match status" value="1"/>
</dbReference>
<dbReference type="RefSeq" id="WP_346771721.1">
    <property type="nucleotide sequence ID" value="NZ_FXUF01000003.1"/>
</dbReference>
<feature type="transmembrane region" description="Helical" evidence="7">
    <location>
        <begin position="246"/>
        <end position="265"/>
    </location>
</feature>
<organism evidence="9 10">
    <name type="scientific">Anoxynatronum buryatiense</name>
    <dbReference type="NCBI Taxonomy" id="489973"/>
    <lineage>
        <taxon>Bacteria</taxon>
        <taxon>Bacillati</taxon>
        <taxon>Bacillota</taxon>
        <taxon>Clostridia</taxon>
        <taxon>Eubacteriales</taxon>
        <taxon>Clostridiaceae</taxon>
        <taxon>Anoxynatronum</taxon>
    </lineage>
</organism>
<feature type="domain" description="TRAP C4-dicarboxylate transport system permease DctM subunit" evidence="8">
    <location>
        <begin position="6"/>
        <end position="422"/>
    </location>
</feature>
<protein>
    <submittedName>
        <fullName evidence="9">C4-dicarboxylate transporter, DctM subunit</fullName>
    </submittedName>
</protein>
<evidence type="ECO:0000313" key="10">
    <source>
        <dbReference type="Proteomes" id="UP001158066"/>
    </source>
</evidence>
<keyword evidence="4 7" id="KW-0812">Transmembrane</keyword>
<keyword evidence="5 7" id="KW-1133">Transmembrane helix</keyword>
<dbReference type="PIRSF" id="PIRSF006066">
    <property type="entry name" value="HI0050"/>
    <property type="match status" value="1"/>
</dbReference>
<evidence type="ECO:0000256" key="4">
    <source>
        <dbReference type="ARBA" id="ARBA00022692"/>
    </source>
</evidence>
<dbReference type="EMBL" id="FXUF01000003">
    <property type="protein sequence ID" value="SMP48567.1"/>
    <property type="molecule type" value="Genomic_DNA"/>
</dbReference>
<feature type="transmembrane region" description="Helical" evidence="7">
    <location>
        <begin position="319"/>
        <end position="349"/>
    </location>
</feature>
<evidence type="ECO:0000256" key="5">
    <source>
        <dbReference type="ARBA" id="ARBA00022989"/>
    </source>
</evidence>
<evidence type="ECO:0000259" key="8">
    <source>
        <dbReference type="Pfam" id="PF06808"/>
    </source>
</evidence>
<accession>A0AA45WUW8</accession>
<proteinExistence type="predicted"/>
<feature type="transmembrane region" description="Helical" evidence="7">
    <location>
        <begin position="53"/>
        <end position="70"/>
    </location>
</feature>
<dbReference type="PANTHER" id="PTHR33362">
    <property type="entry name" value="SIALIC ACID TRAP TRANSPORTER PERMEASE PROTEIN SIAT-RELATED"/>
    <property type="match status" value="1"/>
</dbReference>
<keyword evidence="10" id="KW-1185">Reference proteome</keyword>
<keyword evidence="2" id="KW-1003">Cell membrane</keyword>
<dbReference type="NCBIfam" id="TIGR00786">
    <property type="entry name" value="dctM"/>
    <property type="match status" value="1"/>
</dbReference>
<evidence type="ECO:0000313" key="9">
    <source>
        <dbReference type="EMBL" id="SMP48567.1"/>
    </source>
</evidence>
<feature type="transmembrane region" description="Helical" evidence="7">
    <location>
        <begin position="168"/>
        <end position="194"/>
    </location>
</feature>
<feature type="transmembrane region" description="Helical" evidence="7">
    <location>
        <begin position="215"/>
        <end position="240"/>
    </location>
</feature>
<feature type="transmembrane region" description="Helical" evidence="7">
    <location>
        <begin position="277"/>
        <end position="299"/>
    </location>
</feature>
<evidence type="ECO:0000256" key="1">
    <source>
        <dbReference type="ARBA" id="ARBA00004429"/>
    </source>
</evidence>
<feature type="transmembrane region" description="Helical" evidence="7">
    <location>
        <begin position="7"/>
        <end position="33"/>
    </location>
</feature>
<dbReference type="AlphaFoldDB" id="A0AA45WUW8"/>